<dbReference type="Pfam" id="PF07729">
    <property type="entry name" value="FCD"/>
    <property type="match status" value="1"/>
</dbReference>
<dbReference type="SUPFAM" id="SSF48008">
    <property type="entry name" value="GntR ligand-binding domain-like"/>
    <property type="match status" value="1"/>
</dbReference>
<protein>
    <submittedName>
        <fullName evidence="5">GntR family transcriptional regulator</fullName>
    </submittedName>
</protein>
<dbReference type="InterPro" id="IPR011711">
    <property type="entry name" value="GntR_C"/>
</dbReference>
<dbReference type="PRINTS" id="PR00035">
    <property type="entry name" value="HTHGNTR"/>
</dbReference>
<proteinExistence type="predicted"/>
<dbReference type="SUPFAM" id="SSF46785">
    <property type="entry name" value="Winged helix' DNA-binding domain"/>
    <property type="match status" value="1"/>
</dbReference>
<sequence length="237" mass="27458">MSILGLNSISSPNRKTLGKVAYDKIREEIITLNFKPGQMLSESELASVLGVSRTPIREAFLMLLQEELLEILPQRGARIALISVKKVEEARFVRESLEISAFKSVARNWNADDLRYKEIQEKAFELIGKQQKAASKGENIEFLQLDETFHQIFLELLENQTLISVVSQMRGHLNRMRYLELKTPNHMENVVSQHQSILKAIFSNNEEETEKLLRHHFSHKKDELPQVIEMYSDYFIS</sequence>
<name>A0A2N5H9N8_9BACI</name>
<dbReference type="SMART" id="SM00895">
    <property type="entry name" value="FCD"/>
    <property type="match status" value="1"/>
</dbReference>
<evidence type="ECO:0000256" key="3">
    <source>
        <dbReference type="ARBA" id="ARBA00023163"/>
    </source>
</evidence>
<comment type="caution">
    <text evidence="5">The sequence shown here is derived from an EMBL/GenBank/DDBJ whole genome shotgun (WGS) entry which is preliminary data.</text>
</comment>
<dbReference type="InterPro" id="IPR000524">
    <property type="entry name" value="Tscrpt_reg_HTH_GntR"/>
</dbReference>
<dbReference type="GO" id="GO:0003677">
    <property type="term" value="F:DNA binding"/>
    <property type="evidence" value="ECO:0007669"/>
    <property type="project" value="UniProtKB-KW"/>
</dbReference>
<keyword evidence="3" id="KW-0804">Transcription</keyword>
<dbReference type="Gene3D" id="1.10.10.10">
    <property type="entry name" value="Winged helix-like DNA-binding domain superfamily/Winged helix DNA-binding domain"/>
    <property type="match status" value="1"/>
</dbReference>
<dbReference type="PANTHER" id="PTHR43537:SF24">
    <property type="entry name" value="GLUCONATE OPERON TRANSCRIPTIONAL REPRESSOR"/>
    <property type="match status" value="1"/>
</dbReference>
<reference evidence="5 6" key="1">
    <citation type="submission" date="2017-11" db="EMBL/GenBank/DDBJ databases">
        <title>Comparitive Functional Genomics of Dry Heat Resistant strains isolated from the Viking Spacecraft.</title>
        <authorList>
            <person name="Seuylemezian A."/>
            <person name="Cooper K."/>
            <person name="Vaishampayan P."/>
        </authorList>
    </citation>
    <scope>NUCLEOTIDE SEQUENCE [LARGE SCALE GENOMIC DNA]</scope>
    <source>
        <strain evidence="5 6">V32-6</strain>
    </source>
</reference>
<evidence type="ECO:0000256" key="2">
    <source>
        <dbReference type="ARBA" id="ARBA00023125"/>
    </source>
</evidence>
<feature type="domain" description="HTH gntR-type" evidence="4">
    <location>
        <begin position="15"/>
        <end position="82"/>
    </location>
</feature>
<dbReference type="PANTHER" id="PTHR43537">
    <property type="entry name" value="TRANSCRIPTIONAL REGULATOR, GNTR FAMILY"/>
    <property type="match status" value="1"/>
</dbReference>
<keyword evidence="2" id="KW-0238">DNA-binding</keyword>
<dbReference type="PROSITE" id="PS50949">
    <property type="entry name" value="HTH_GNTR"/>
    <property type="match status" value="1"/>
</dbReference>
<accession>A0A2N5H9N8</accession>
<organism evidence="5 6">
    <name type="scientific">Neobacillus cucumis</name>
    <dbReference type="NCBI Taxonomy" id="1740721"/>
    <lineage>
        <taxon>Bacteria</taxon>
        <taxon>Bacillati</taxon>
        <taxon>Bacillota</taxon>
        <taxon>Bacilli</taxon>
        <taxon>Bacillales</taxon>
        <taxon>Bacillaceae</taxon>
        <taxon>Neobacillus</taxon>
    </lineage>
</organism>
<dbReference type="GO" id="GO:0003700">
    <property type="term" value="F:DNA-binding transcription factor activity"/>
    <property type="evidence" value="ECO:0007669"/>
    <property type="project" value="InterPro"/>
</dbReference>
<dbReference type="InterPro" id="IPR036388">
    <property type="entry name" value="WH-like_DNA-bd_sf"/>
</dbReference>
<dbReference type="Gene3D" id="1.20.120.530">
    <property type="entry name" value="GntR ligand-binding domain-like"/>
    <property type="match status" value="1"/>
</dbReference>
<dbReference type="InterPro" id="IPR008920">
    <property type="entry name" value="TF_FadR/GntR_C"/>
</dbReference>
<dbReference type="Pfam" id="PF00392">
    <property type="entry name" value="GntR"/>
    <property type="match status" value="1"/>
</dbReference>
<evidence type="ECO:0000259" key="4">
    <source>
        <dbReference type="PROSITE" id="PS50949"/>
    </source>
</evidence>
<evidence type="ECO:0000313" key="5">
    <source>
        <dbReference type="EMBL" id="PLS02238.1"/>
    </source>
</evidence>
<evidence type="ECO:0000313" key="6">
    <source>
        <dbReference type="Proteomes" id="UP000234950"/>
    </source>
</evidence>
<dbReference type="EMBL" id="PGVE01000078">
    <property type="protein sequence ID" value="PLS02238.1"/>
    <property type="molecule type" value="Genomic_DNA"/>
</dbReference>
<evidence type="ECO:0000256" key="1">
    <source>
        <dbReference type="ARBA" id="ARBA00023015"/>
    </source>
</evidence>
<gene>
    <name evidence="5" type="ORF">CVD27_21075</name>
</gene>
<dbReference type="AlphaFoldDB" id="A0A2N5H9N8"/>
<dbReference type="Proteomes" id="UP000234950">
    <property type="component" value="Unassembled WGS sequence"/>
</dbReference>
<keyword evidence="1" id="KW-0805">Transcription regulation</keyword>
<keyword evidence="6" id="KW-1185">Reference proteome</keyword>
<dbReference type="InterPro" id="IPR036390">
    <property type="entry name" value="WH_DNA-bd_sf"/>
</dbReference>
<dbReference type="SMART" id="SM00345">
    <property type="entry name" value="HTH_GNTR"/>
    <property type="match status" value="1"/>
</dbReference>